<organism evidence="5 6">
    <name type="scientific">Acer yangbiense</name>
    <dbReference type="NCBI Taxonomy" id="1000413"/>
    <lineage>
        <taxon>Eukaryota</taxon>
        <taxon>Viridiplantae</taxon>
        <taxon>Streptophyta</taxon>
        <taxon>Embryophyta</taxon>
        <taxon>Tracheophyta</taxon>
        <taxon>Spermatophyta</taxon>
        <taxon>Magnoliopsida</taxon>
        <taxon>eudicotyledons</taxon>
        <taxon>Gunneridae</taxon>
        <taxon>Pentapetalae</taxon>
        <taxon>rosids</taxon>
        <taxon>malvids</taxon>
        <taxon>Sapindales</taxon>
        <taxon>Sapindaceae</taxon>
        <taxon>Hippocastanoideae</taxon>
        <taxon>Acereae</taxon>
        <taxon>Acer</taxon>
    </lineage>
</organism>
<dbReference type="PANTHER" id="PTHR48044">
    <property type="entry name" value="GLYCOSYLTRANSFERASE"/>
    <property type="match status" value="1"/>
</dbReference>
<name>A0A5C7HLB1_9ROSI</name>
<evidence type="ECO:0000313" key="5">
    <source>
        <dbReference type="EMBL" id="TXG57674.1"/>
    </source>
</evidence>
<dbReference type="SUPFAM" id="SSF53756">
    <property type="entry name" value="UDP-Glycosyltransferase/glycogen phosphorylase"/>
    <property type="match status" value="1"/>
</dbReference>
<reference evidence="6" key="1">
    <citation type="journal article" date="2019" name="Gigascience">
        <title>De novo genome assembly of the endangered Acer yangbiense, a plant species with extremely small populations endemic to Yunnan Province, China.</title>
        <authorList>
            <person name="Yang J."/>
            <person name="Wariss H.M."/>
            <person name="Tao L."/>
            <person name="Zhang R."/>
            <person name="Yun Q."/>
            <person name="Hollingsworth P."/>
            <person name="Dao Z."/>
            <person name="Luo G."/>
            <person name="Guo H."/>
            <person name="Ma Y."/>
            <person name="Sun W."/>
        </authorList>
    </citation>
    <scope>NUCLEOTIDE SEQUENCE [LARGE SCALE GENOMIC DNA]</scope>
    <source>
        <strain evidence="6">cv. Malutang</strain>
    </source>
</reference>
<evidence type="ECO:0000256" key="3">
    <source>
        <dbReference type="SAM" id="SignalP"/>
    </source>
</evidence>
<comment type="caution">
    <text evidence="5">The sequence shown here is derived from an EMBL/GenBank/DDBJ whole genome shotgun (WGS) entry which is preliminary data.</text>
</comment>
<dbReference type="Gene3D" id="3.40.50.2000">
    <property type="entry name" value="Glycogen Phosphorylase B"/>
    <property type="match status" value="2"/>
</dbReference>
<dbReference type="InterPro" id="IPR058980">
    <property type="entry name" value="Glyco_transf_N"/>
</dbReference>
<dbReference type="OrthoDB" id="5835829at2759"/>
<dbReference type="FunFam" id="3.40.50.2000:FF:000060">
    <property type="entry name" value="Glycosyltransferase"/>
    <property type="match status" value="1"/>
</dbReference>
<dbReference type="GO" id="GO:1901135">
    <property type="term" value="P:carbohydrate derivative metabolic process"/>
    <property type="evidence" value="ECO:0007669"/>
    <property type="project" value="UniProtKB-ARBA"/>
</dbReference>
<evidence type="ECO:0000256" key="1">
    <source>
        <dbReference type="ARBA" id="ARBA00009995"/>
    </source>
</evidence>
<feature type="signal peptide" evidence="3">
    <location>
        <begin position="1"/>
        <end position="16"/>
    </location>
</feature>
<evidence type="ECO:0000313" key="6">
    <source>
        <dbReference type="Proteomes" id="UP000323000"/>
    </source>
</evidence>
<dbReference type="Pfam" id="PF26168">
    <property type="entry name" value="Glyco_transf_N"/>
    <property type="match status" value="1"/>
</dbReference>
<keyword evidence="3" id="KW-0732">Signal</keyword>
<dbReference type="EMBL" id="VAHF01000007">
    <property type="protein sequence ID" value="TXG57674.1"/>
    <property type="molecule type" value="Genomic_DNA"/>
</dbReference>
<dbReference type="Proteomes" id="UP000323000">
    <property type="component" value="Chromosome 7"/>
</dbReference>
<feature type="domain" description="Glycosyltransferase N-terminal" evidence="4">
    <location>
        <begin position="4"/>
        <end position="220"/>
    </location>
</feature>
<proteinExistence type="inferred from homology"/>
<dbReference type="InterPro" id="IPR002213">
    <property type="entry name" value="UDP_glucos_trans"/>
</dbReference>
<accession>A0A5C7HLB1</accession>
<evidence type="ECO:0000259" key="4">
    <source>
        <dbReference type="Pfam" id="PF26168"/>
    </source>
</evidence>
<sequence>MSASILMLPWLAYGHASPFFELAKSFSAKNFDIYFCSTSVILNTIKETLEDKFYSSIQLIEIKLPCALLPPLCHSSKDLPPHLFPLLMTASDSTKPAFCKILDTLKPTIVIYDLFQPWAAEAARERNIPAVFFSVFNAATCSYFEYCRRGCVGKCPIPEKYLQEKGSDRVFYFMENIVNGMSIKERLMNIVDLSCNIILCRTSEEVESTYLDYLNTDTTYKELVPVGLLLPKPVYKEDDIGKVVMEWLGKKEPSSVVYVSFGSNYFLSKEEIDEIARGLELSEVDFIWVVRFHAENKTSLDKALPQGFVERTKGKGFMVEEWAPQAKILGHPSIGGFVSHVGWSSLLEGMGFGVPIISLPMEADQLCNSLLVLEMGVGMEVPKEDKMFKGEDLTRVIRHVMVQEEGKLIRSKAKEMSEKIRDKKDDHEINFVAHKLMSLVPPSRCDEW</sequence>
<keyword evidence="6" id="KW-1185">Reference proteome</keyword>
<comment type="similarity">
    <text evidence="1">Belongs to the UDP-glycosyltransferase family.</text>
</comment>
<protein>
    <recommendedName>
        <fullName evidence="4">Glycosyltransferase N-terminal domain-containing protein</fullName>
    </recommendedName>
</protein>
<dbReference type="CDD" id="cd03784">
    <property type="entry name" value="GT1_Gtf-like"/>
    <property type="match status" value="1"/>
</dbReference>
<keyword evidence="2" id="KW-0808">Transferase</keyword>
<dbReference type="Pfam" id="PF00201">
    <property type="entry name" value="UDPGT"/>
    <property type="match status" value="1"/>
</dbReference>
<dbReference type="GO" id="GO:0008194">
    <property type="term" value="F:UDP-glycosyltransferase activity"/>
    <property type="evidence" value="ECO:0007669"/>
    <property type="project" value="InterPro"/>
</dbReference>
<dbReference type="PANTHER" id="PTHR48044:SF9">
    <property type="entry name" value="UDP-GLYCOSYLTRANSFERASE SUPERFAMILY PROTEIN"/>
    <property type="match status" value="1"/>
</dbReference>
<evidence type="ECO:0000256" key="2">
    <source>
        <dbReference type="ARBA" id="ARBA00022679"/>
    </source>
</evidence>
<gene>
    <name evidence="5" type="ORF">EZV62_015503</name>
</gene>
<dbReference type="AlphaFoldDB" id="A0A5C7HLB1"/>
<feature type="chain" id="PRO_5022854205" description="Glycosyltransferase N-terminal domain-containing protein" evidence="3">
    <location>
        <begin position="17"/>
        <end position="448"/>
    </location>
</feature>